<organism evidence="2">
    <name type="scientific">Opuntia streptacantha</name>
    <name type="common">Prickly pear cactus</name>
    <name type="synonym">Opuntia cardona</name>
    <dbReference type="NCBI Taxonomy" id="393608"/>
    <lineage>
        <taxon>Eukaryota</taxon>
        <taxon>Viridiplantae</taxon>
        <taxon>Streptophyta</taxon>
        <taxon>Embryophyta</taxon>
        <taxon>Tracheophyta</taxon>
        <taxon>Spermatophyta</taxon>
        <taxon>Magnoliopsida</taxon>
        <taxon>eudicotyledons</taxon>
        <taxon>Gunneridae</taxon>
        <taxon>Pentapetalae</taxon>
        <taxon>Caryophyllales</taxon>
        <taxon>Cactineae</taxon>
        <taxon>Cactaceae</taxon>
        <taxon>Opuntioideae</taxon>
        <taxon>Opuntia</taxon>
    </lineage>
</organism>
<feature type="compositionally biased region" description="Basic residues" evidence="1">
    <location>
        <begin position="104"/>
        <end position="115"/>
    </location>
</feature>
<accession>A0A7C9E667</accession>
<evidence type="ECO:0000256" key="1">
    <source>
        <dbReference type="SAM" id="MobiDB-lite"/>
    </source>
</evidence>
<name>A0A7C9E667_OPUST</name>
<feature type="region of interest" description="Disordered" evidence="1">
    <location>
        <begin position="1"/>
        <end position="126"/>
    </location>
</feature>
<reference evidence="2" key="1">
    <citation type="journal article" date="2013" name="J. Plant Res.">
        <title>Effect of fungi and light on seed germination of three Opuntia species from semiarid lands of central Mexico.</title>
        <authorList>
            <person name="Delgado-Sanchez P."/>
            <person name="Jimenez-Bremont J.F."/>
            <person name="Guerrero-Gonzalez Mde L."/>
            <person name="Flores J."/>
        </authorList>
    </citation>
    <scope>NUCLEOTIDE SEQUENCE</scope>
    <source>
        <tissue evidence="2">Cladode</tissue>
    </source>
</reference>
<feature type="compositionally biased region" description="Basic and acidic residues" evidence="1">
    <location>
        <begin position="116"/>
        <end position="126"/>
    </location>
</feature>
<feature type="compositionally biased region" description="Low complexity" evidence="1">
    <location>
        <begin position="8"/>
        <end position="19"/>
    </location>
</feature>
<sequence>MGMGGRGARPMGMPQMFHPQPGPPQGGNRPPKRDQRGSGNDWVDTYGMGPEQGKAQDTGVFGGGGRGDESQYQQGVKSQPDDKFGSRNNTANDESESEDEAPRRSRHGEGKKKRRSLEGDVHSSGP</sequence>
<dbReference type="AlphaFoldDB" id="A0A7C9E667"/>
<proteinExistence type="predicted"/>
<evidence type="ECO:0000313" key="2">
    <source>
        <dbReference type="EMBL" id="MBA4660540.1"/>
    </source>
</evidence>
<dbReference type="EMBL" id="GISG01208146">
    <property type="protein sequence ID" value="MBA4660540.1"/>
    <property type="molecule type" value="Transcribed_RNA"/>
</dbReference>
<protein>
    <submittedName>
        <fullName evidence="2">Uncharacterized protein</fullName>
    </submittedName>
</protein>
<reference evidence="2" key="2">
    <citation type="submission" date="2020-07" db="EMBL/GenBank/DDBJ databases">
        <authorList>
            <person name="Vera ALvarez R."/>
            <person name="Arias-Moreno D.M."/>
            <person name="Jimenez-Jacinto V."/>
            <person name="Jimenez-Bremont J.F."/>
            <person name="Swaminathan K."/>
            <person name="Moose S.P."/>
            <person name="Guerrero-Gonzalez M.L."/>
            <person name="Marino-Ramirez L."/>
            <person name="Landsman D."/>
            <person name="Rodriguez-Kessler M."/>
            <person name="Delgado-Sanchez P."/>
        </authorList>
    </citation>
    <scope>NUCLEOTIDE SEQUENCE</scope>
    <source>
        <tissue evidence="2">Cladode</tissue>
    </source>
</reference>